<keyword evidence="1" id="KW-0472">Membrane</keyword>
<dbReference type="Pfam" id="PF17963">
    <property type="entry name" value="Big_9"/>
    <property type="match status" value="1"/>
</dbReference>
<keyword evidence="3" id="KW-1185">Reference proteome</keyword>
<dbReference type="Proteomes" id="UP000613030">
    <property type="component" value="Unassembled WGS sequence"/>
</dbReference>
<keyword evidence="1" id="KW-1133">Transmembrane helix</keyword>
<evidence type="ECO:0000313" key="2">
    <source>
        <dbReference type="EMBL" id="MBL0745901.1"/>
    </source>
</evidence>
<sequence length="338" mass="37185">MKTSKIFLNSEILFRILFAITVAILFAACDTLKQDPDVIDPVTEVKGTEIVVNGNTASIIDLNSKVQSNVPVTLTVTAQPTKGKLSSLGKGLLQYTPGNRKVKSRDAFEFTVFSSNNQILQRDTVIIIVEPDSTQLPCGIYAADDYVRGVEKGATVNINVLANDHICGFDTLDYEVSVYSAPHRGTATVVNNRIRYTAGPTYTDSDTLIYKVQPRQSAGQVSYAYVYIKASFAPEEPVPCQFTPFADTFNIKLDTLKGDTVLLRVFLNDQFCDSLRRAYTVHVTKAPAHGTTRILSSGIVYVPDQDLPVGSSRIDSLRYELCLVNTCRQAKVTVNVNH</sequence>
<dbReference type="RefSeq" id="WP_202016607.1">
    <property type="nucleotide sequence ID" value="NZ_JAERRB010000021.1"/>
</dbReference>
<feature type="transmembrane region" description="Helical" evidence="1">
    <location>
        <begin position="12"/>
        <end position="28"/>
    </location>
</feature>
<reference evidence="2 3" key="1">
    <citation type="submission" date="2021-01" db="EMBL/GenBank/DDBJ databases">
        <title>Chryseolinea sp. Jin1 Genome sequencing and assembly.</title>
        <authorList>
            <person name="Kim I."/>
        </authorList>
    </citation>
    <scope>NUCLEOTIDE SEQUENCE [LARGE SCALE GENOMIC DNA]</scope>
    <source>
        <strain evidence="2 3">Jin1</strain>
    </source>
</reference>
<evidence type="ECO:0000313" key="3">
    <source>
        <dbReference type="Proteomes" id="UP000613030"/>
    </source>
</evidence>
<dbReference type="EMBL" id="JAERRB010000021">
    <property type="protein sequence ID" value="MBL0745901.1"/>
    <property type="molecule type" value="Genomic_DNA"/>
</dbReference>
<accession>A0ABS1L2I9</accession>
<name>A0ABS1L2I9_9BACT</name>
<organism evidence="2 3">
    <name type="scientific">Chryseolinea lacunae</name>
    <dbReference type="NCBI Taxonomy" id="2801331"/>
    <lineage>
        <taxon>Bacteria</taxon>
        <taxon>Pseudomonadati</taxon>
        <taxon>Bacteroidota</taxon>
        <taxon>Cytophagia</taxon>
        <taxon>Cytophagales</taxon>
        <taxon>Fulvivirgaceae</taxon>
        <taxon>Chryseolinea</taxon>
    </lineage>
</organism>
<dbReference type="PROSITE" id="PS51257">
    <property type="entry name" value="PROKAR_LIPOPROTEIN"/>
    <property type="match status" value="1"/>
</dbReference>
<evidence type="ECO:0000256" key="1">
    <source>
        <dbReference type="SAM" id="Phobius"/>
    </source>
</evidence>
<protein>
    <recommendedName>
        <fullName evidence="4">DUF4249 domain-containing protein</fullName>
    </recommendedName>
</protein>
<proteinExistence type="predicted"/>
<evidence type="ECO:0008006" key="4">
    <source>
        <dbReference type="Google" id="ProtNLM"/>
    </source>
</evidence>
<keyword evidence="1" id="KW-0812">Transmembrane</keyword>
<comment type="caution">
    <text evidence="2">The sequence shown here is derived from an EMBL/GenBank/DDBJ whole genome shotgun (WGS) entry which is preliminary data.</text>
</comment>
<gene>
    <name evidence="2" type="ORF">JI741_32000</name>
</gene>